<evidence type="ECO:0000313" key="2">
    <source>
        <dbReference type="Proteomes" id="UP000307507"/>
    </source>
</evidence>
<reference evidence="1 2" key="1">
    <citation type="submission" date="2019-04" db="EMBL/GenBank/DDBJ databases">
        <title>Flavobacterium sp. nov. isolated from construction timber.</title>
        <authorList>
            <person name="Lin S.-Y."/>
            <person name="Chang C.-T."/>
            <person name="Young C.-C."/>
        </authorList>
    </citation>
    <scope>NUCLEOTIDE SEQUENCE [LARGE SCALE GENOMIC DNA]</scope>
    <source>
        <strain evidence="1 2">CC-CTC003</strain>
    </source>
</reference>
<name>A0A4S4A0P7_9FLAO</name>
<dbReference type="SUPFAM" id="SSF117281">
    <property type="entry name" value="Kelch motif"/>
    <property type="match status" value="1"/>
</dbReference>
<organism evidence="1 2">
    <name type="scientific">Flavobacterium supellecticarium</name>
    <dbReference type="NCBI Taxonomy" id="2565924"/>
    <lineage>
        <taxon>Bacteria</taxon>
        <taxon>Pseudomonadati</taxon>
        <taxon>Bacteroidota</taxon>
        <taxon>Flavobacteriia</taxon>
        <taxon>Flavobacteriales</taxon>
        <taxon>Flavobacteriaceae</taxon>
        <taxon>Flavobacterium</taxon>
    </lineage>
</organism>
<protein>
    <recommendedName>
        <fullName evidence="3">Kelch motif-containing protein</fullName>
    </recommendedName>
</protein>
<sequence length="598" mass="65851">MGYVTTGSSNSVTNGETLALDIMIAQDEKKAILLMGIFTIENLDTLVAAADLKKLSCELWAKTDDVNKTTTFPVKICEFSYDNNNPGKRIYNFPKGYDDGYTYLIVKIRAAKCTVTTPSTTLQLSFKDKNDPTDPKPLVSLPFTVIAEEAKPEIKLFESDKTVVQRNAPVTLSWDVKGTRYIVREGLEELKSGTDGAGSYTIANIANGDHSYTLEVQMGTVSVTKTILVRALGESKLYSNANPTGAYAAYKIGNFCAGQDAAYLYSLMLKTENNKTQIDHIGYTNTNEGFSDNWHRITLSETEKNKLKPFATAPLLHMKSAGELHGRLFFIGGSYVKPMESANAVAIVTLDAESESRVTVIDNLPWDSRMGHSCAIFPHGDQDKIWMMGGVNEWGAALNDIWVSGDGKVWDNIGLNGSVNPDKTNPVKMPWKVRCLNGIATELDANGSKTALWLGGGFSEIGGTEISDIWKWDKNNWTTITPLIINNNSYLSSGLSFLGKDTIDSTGIFLLGGYQEQENKKKYFYRVTLNNGKYGSNQMDTSAGVDSFATTKDSKIVTAFFKGCLWYMVFTNEGDLGITYSDLFYWVPVATGRTLILT</sequence>
<proteinExistence type="predicted"/>
<dbReference type="OrthoDB" id="211220at2"/>
<keyword evidence="2" id="KW-1185">Reference proteome</keyword>
<dbReference type="InterPro" id="IPR015915">
    <property type="entry name" value="Kelch-typ_b-propeller"/>
</dbReference>
<comment type="caution">
    <text evidence="1">The sequence shown here is derived from an EMBL/GenBank/DDBJ whole genome shotgun (WGS) entry which is preliminary data.</text>
</comment>
<dbReference type="Proteomes" id="UP000307507">
    <property type="component" value="Unassembled WGS sequence"/>
</dbReference>
<gene>
    <name evidence="1" type="ORF">E6C50_08455</name>
</gene>
<evidence type="ECO:0008006" key="3">
    <source>
        <dbReference type="Google" id="ProtNLM"/>
    </source>
</evidence>
<dbReference type="AlphaFoldDB" id="A0A4S4A0P7"/>
<evidence type="ECO:0000313" key="1">
    <source>
        <dbReference type="EMBL" id="THF51777.1"/>
    </source>
</evidence>
<dbReference type="RefSeq" id="WP_136402761.1">
    <property type="nucleotide sequence ID" value="NZ_SSNZ01000002.1"/>
</dbReference>
<accession>A0A4S4A0P7</accession>
<dbReference type="Gene3D" id="2.120.10.80">
    <property type="entry name" value="Kelch-type beta propeller"/>
    <property type="match status" value="1"/>
</dbReference>
<dbReference type="EMBL" id="SSNZ01000002">
    <property type="protein sequence ID" value="THF51777.1"/>
    <property type="molecule type" value="Genomic_DNA"/>
</dbReference>